<name>A0ABS0E157_9GAMM</name>
<evidence type="ECO:0000313" key="1">
    <source>
        <dbReference type="EMBL" id="MBF7958749.1"/>
    </source>
</evidence>
<protein>
    <submittedName>
        <fullName evidence="1">Uncharacterized protein</fullName>
    </submittedName>
</protein>
<dbReference type="RefSeq" id="WP_195818233.1">
    <property type="nucleotide sequence ID" value="NZ_JADOBH010000010.1"/>
</dbReference>
<keyword evidence="2" id="KW-1185">Reference proteome</keyword>
<sequence length="82" mass="9349">MKLLQNEFEYRAWMTDEFLQHDGSPTAVMSQDELERELLRMLPASFPCLVYLAYSGNPNAPEELVCISRHQVAEWAAAMGLS</sequence>
<dbReference type="Proteomes" id="UP000600307">
    <property type="component" value="Unassembled WGS sequence"/>
</dbReference>
<comment type="caution">
    <text evidence="1">The sequence shown here is derived from an EMBL/GenBank/DDBJ whole genome shotgun (WGS) entry which is preliminary data.</text>
</comment>
<accession>A0ABS0E157</accession>
<proteinExistence type="predicted"/>
<reference evidence="1 2" key="1">
    <citation type="submission" date="2020-11" db="EMBL/GenBank/DDBJ databases">
        <title>Taxonomic investigation of Rahnella spp.</title>
        <authorList>
            <person name="Lee S.D."/>
        </authorList>
    </citation>
    <scope>NUCLEOTIDE SEQUENCE [LARGE SCALE GENOMIC DNA]</scope>
    <source>
        <strain evidence="1 2">SAP-10</strain>
    </source>
</reference>
<evidence type="ECO:0000313" key="2">
    <source>
        <dbReference type="Proteomes" id="UP000600307"/>
    </source>
</evidence>
<dbReference type="EMBL" id="JADOBH010000010">
    <property type="protein sequence ID" value="MBF7958749.1"/>
    <property type="molecule type" value="Genomic_DNA"/>
</dbReference>
<gene>
    <name evidence="1" type="ORF">IV431_24670</name>
</gene>
<organism evidence="1 2">
    <name type="scientific">Rahnella victoriana</name>
    <dbReference type="NCBI Taxonomy" id="1510570"/>
    <lineage>
        <taxon>Bacteria</taxon>
        <taxon>Pseudomonadati</taxon>
        <taxon>Pseudomonadota</taxon>
        <taxon>Gammaproteobacteria</taxon>
        <taxon>Enterobacterales</taxon>
        <taxon>Yersiniaceae</taxon>
        <taxon>Rahnella</taxon>
    </lineage>
</organism>